<feature type="compositionally biased region" description="Low complexity" evidence="1">
    <location>
        <begin position="54"/>
        <end position="67"/>
    </location>
</feature>
<dbReference type="RefSeq" id="XP_014152588.1">
    <property type="nucleotide sequence ID" value="XM_014297113.1"/>
</dbReference>
<proteinExistence type="predicted"/>
<accession>A0A0L0FQ85</accession>
<dbReference type="Proteomes" id="UP000054560">
    <property type="component" value="Unassembled WGS sequence"/>
</dbReference>
<keyword evidence="3" id="KW-1185">Reference proteome</keyword>
<evidence type="ECO:0000313" key="3">
    <source>
        <dbReference type="Proteomes" id="UP000054560"/>
    </source>
</evidence>
<gene>
    <name evidence="2" type="ORF">SARC_08896</name>
</gene>
<protein>
    <submittedName>
        <fullName evidence="2">Uncharacterized protein</fullName>
    </submittedName>
</protein>
<dbReference type="AlphaFoldDB" id="A0A0L0FQ85"/>
<sequence>MDFPFVYLNGAFCCANSLNNFNEPEPIDVASTSCLNDNFTPCPDGTNCVNGDIESNSDSASDVESSATTDVSEPTDGSREIIDDGGILVTDSVTDTLPTDRVVSAAASDAILVTVGGDVASELGTSDDLFIPTTDVKIEEATDSVESAATDASESTNGSQEIVDSGDILATGAVLDSVADAIPTDGVVSAAASEAVPVSVGSDVASELGASEGIIIPATDAEIGAATEVEESAATDAAEPTDGSREIVEDVSVSVSAEATDAASDGVVPAVVPQQAIGTPCPADFPFAYANGAFCCATGLNNFAQPEPIDITSPSCQGDNFTPCPDETNCVNAFEGAVVPDVVSDVVSVDATDFEVATDVSEPTDGSREIVDVGPSDAVATDGIIEAPVSEAVPVSVAGDVASELGASEGLLVPATDDVQPTDGVSENINAQETDGSREIVENESDAVSVDATDALSGNVEVRNVPCPADFPYAYLNGAYCCGTGLDNASPPAGITFSSESCQNDSFTPCSEGNSCVNNNNVAMVFGTAPLSEFVPATEAIVDTVTDAIEPTADASEIIDTNTVAVEPTAVASEIVEVVQASEPLASALETDARRELVETDSDTVVAAITDTVSDEVVVAPLPVATEPVSEVAVSTPCPVDFPFVYADGAYCCATGLNNFINPEPIDKSSPSCQNNNFTPCPDGTDCVNAFDAEGVVVESVAVDAASEADEVVPATESIPSAQETDAAREIVDAPSDAIITDAVSDEVVVAPLPVATEPVSESSPSCQDNNFTPCPDGTNCENAVGTPIETVPDVLQSDAAPDVVETTTTTFVTNTASVEVIESQTTGTPCPADFPFAYLNGAYCCATGLNNFIEPQPIDSTSPSCQGNNFTPCPNGTDCVNAFS</sequence>
<name>A0A0L0FQ85_9EUKA</name>
<reference evidence="2 3" key="1">
    <citation type="submission" date="2011-02" db="EMBL/GenBank/DDBJ databases">
        <title>The Genome Sequence of Sphaeroforma arctica JP610.</title>
        <authorList>
            <consortium name="The Broad Institute Genome Sequencing Platform"/>
            <person name="Russ C."/>
            <person name="Cuomo C."/>
            <person name="Young S.K."/>
            <person name="Zeng Q."/>
            <person name="Gargeya S."/>
            <person name="Alvarado L."/>
            <person name="Berlin A."/>
            <person name="Chapman S.B."/>
            <person name="Chen Z."/>
            <person name="Freedman E."/>
            <person name="Gellesch M."/>
            <person name="Goldberg J."/>
            <person name="Griggs A."/>
            <person name="Gujja S."/>
            <person name="Heilman E."/>
            <person name="Heiman D."/>
            <person name="Howarth C."/>
            <person name="Mehta T."/>
            <person name="Neiman D."/>
            <person name="Pearson M."/>
            <person name="Roberts A."/>
            <person name="Saif S."/>
            <person name="Shea T."/>
            <person name="Shenoy N."/>
            <person name="Sisk P."/>
            <person name="Stolte C."/>
            <person name="Sykes S."/>
            <person name="White J."/>
            <person name="Yandava C."/>
            <person name="Burger G."/>
            <person name="Gray M.W."/>
            <person name="Holland P.W.H."/>
            <person name="King N."/>
            <person name="Lang F.B.F."/>
            <person name="Roger A.J."/>
            <person name="Ruiz-Trillo I."/>
            <person name="Haas B."/>
            <person name="Nusbaum C."/>
            <person name="Birren B."/>
        </authorList>
    </citation>
    <scope>NUCLEOTIDE SEQUENCE [LARGE SCALE GENOMIC DNA]</scope>
    <source>
        <strain evidence="2 3">JP610</strain>
    </source>
</reference>
<dbReference type="GeneID" id="25909400"/>
<dbReference type="EMBL" id="KQ242442">
    <property type="protein sequence ID" value="KNC78686.1"/>
    <property type="molecule type" value="Genomic_DNA"/>
</dbReference>
<evidence type="ECO:0000313" key="2">
    <source>
        <dbReference type="EMBL" id="KNC78686.1"/>
    </source>
</evidence>
<feature type="region of interest" description="Disordered" evidence="1">
    <location>
        <begin position="50"/>
        <end position="82"/>
    </location>
</feature>
<organism evidence="2 3">
    <name type="scientific">Sphaeroforma arctica JP610</name>
    <dbReference type="NCBI Taxonomy" id="667725"/>
    <lineage>
        <taxon>Eukaryota</taxon>
        <taxon>Ichthyosporea</taxon>
        <taxon>Ichthyophonida</taxon>
        <taxon>Sphaeroforma</taxon>
    </lineage>
</organism>
<evidence type="ECO:0000256" key="1">
    <source>
        <dbReference type="SAM" id="MobiDB-lite"/>
    </source>
</evidence>